<dbReference type="Proteomes" id="UP000287601">
    <property type="component" value="Chromosome"/>
</dbReference>
<feature type="binding site" evidence="13">
    <location>
        <position position="14"/>
    </location>
    <ligand>
        <name>NADPH</name>
        <dbReference type="ChEBI" id="CHEBI:57783"/>
    </ligand>
</feature>
<organism evidence="20 21">
    <name type="scientific">Aminipila luticellarii</name>
    <dbReference type="NCBI Taxonomy" id="2507160"/>
    <lineage>
        <taxon>Bacteria</taxon>
        <taxon>Bacillati</taxon>
        <taxon>Bacillota</taxon>
        <taxon>Clostridia</taxon>
        <taxon>Peptostreptococcales</taxon>
        <taxon>Anaerovoracaceae</taxon>
        <taxon>Aminipila</taxon>
    </lineage>
</organism>
<dbReference type="GO" id="GO:0005829">
    <property type="term" value="C:cytosol"/>
    <property type="evidence" value="ECO:0007669"/>
    <property type="project" value="TreeGrafter"/>
</dbReference>
<dbReference type="HAMAP" id="MF_00394">
    <property type="entry name" value="NAD_Glyc3P_dehydrog"/>
    <property type="match status" value="1"/>
</dbReference>
<evidence type="ECO:0000256" key="3">
    <source>
        <dbReference type="ARBA" id="ARBA00022857"/>
    </source>
</evidence>
<feature type="binding site" evidence="13">
    <location>
        <position position="279"/>
    </location>
    <ligand>
        <name>NADPH</name>
        <dbReference type="ChEBI" id="CHEBI:57783"/>
    </ligand>
</feature>
<feature type="binding site" evidence="16">
    <location>
        <position position="140"/>
    </location>
    <ligand>
        <name>NAD(+)</name>
        <dbReference type="ChEBI" id="CHEBI:57540"/>
    </ligand>
</feature>
<evidence type="ECO:0000259" key="19">
    <source>
        <dbReference type="Pfam" id="PF07479"/>
    </source>
</evidence>
<dbReference type="PROSITE" id="PS00957">
    <property type="entry name" value="NAD_G3PDH"/>
    <property type="match status" value="1"/>
</dbReference>
<feature type="domain" description="Glycerol-3-phosphate dehydrogenase NAD-dependent N-terminal" evidence="18">
    <location>
        <begin position="5"/>
        <end position="160"/>
    </location>
</feature>
<evidence type="ECO:0000256" key="2">
    <source>
        <dbReference type="ARBA" id="ARBA00022516"/>
    </source>
</evidence>
<feature type="binding site" evidence="16">
    <location>
        <position position="255"/>
    </location>
    <ligand>
        <name>NAD(+)</name>
        <dbReference type="ChEBI" id="CHEBI:57540"/>
    </ligand>
</feature>
<evidence type="ECO:0000256" key="15">
    <source>
        <dbReference type="PIRSR" id="PIRSR000114-2"/>
    </source>
</evidence>
<accession>A0A410PTZ1</accession>
<dbReference type="NCBIfam" id="NF000940">
    <property type="entry name" value="PRK00094.1-2"/>
    <property type="match status" value="1"/>
</dbReference>
<feature type="binding site" evidence="13">
    <location>
        <position position="108"/>
    </location>
    <ligand>
        <name>sn-glycerol 3-phosphate</name>
        <dbReference type="ChEBI" id="CHEBI:57597"/>
    </ligand>
</feature>
<proteinExistence type="inferred from homology"/>
<keyword evidence="21" id="KW-1185">Reference proteome</keyword>
<dbReference type="PRINTS" id="PR00077">
    <property type="entry name" value="GPDHDRGNASE"/>
</dbReference>
<comment type="subcellular location">
    <subcellularLocation>
        <location evidence="13">Cytoplasm</location>
    </subcellularLocation>
</comment>
<keyword evidence="2 13" id="KW-0444">Lipid biosynthesis</keyword>
<feature type="binding site" evidence="13">
    <location>
        <position position="136"/>
    </location>
    <ligand>
        <name>sn-glycerol 3-phosphate</name>
        <dbReference type="ChEBI" id="CHEBI:57597"/>
    </ligand>
</feature>
<feature type="binding site" evidence="13">
    <location>
        <position position="13"/>
    </location>
    <ligand>
        <name>NADPH</name>
        <dbReference type="ChEBI" id="CHEBI:57783"/>
    </ligand>
</feature>
<feature type="binding site" evidence="13">
    <location>
        <position position="244"/>
    </location>
    <ligand>
        <name>sn-glycerol 3-phosphate</name>
        <dbReference type="ChEBI" id="CHEBI:57597"/>
    </ligand>
</feature>
<evidence type="ECO:0000256" key="5">
    <source>
        <dbReference type="ARBA" id="ARBA00023027"/>
    </source>
</evidence>
<dbReference type="GO" id="GO:0006650">
    <property type="term" value="P:glycerophospholipid metabolic process"/>
    <property type="evidence" value="ECO:0007669"/>
    <property type="project" value="UniProtKB-UniRule"/>
</dbReference>
<dbReference type="EMBL" id="CP035281">
    <property type="protein sequence ID" value="QAT42422.1"/>
    <property type="molecule type" value="Genomic_DNA"/>
</dbReference>
<feature type="binding site" evidence="13">
    <location>
        <position position="255"/>
    </location>
    <ligand>
        <name>sn-glycerol 3-phosphate</name>
        <dbReference type="ChEBI" id="CHEBI:57597"/>
    </ligand>
</feature>
<feature type="active site" description="Proton acceptor" evidence="13 14">
    <location>
        <position position="191"/>
    </location>
</feature>
<dbReference type="InterPro" id="IPR006168">
    <property type="entry name" value="G3P_DH_NAD-dep"/>
</dbReference>
<evidence type="ECO:0000313" key="20">
    <source>
        <dbReference type="EMBL" id="QAT42422.1"/>
    </source>
</evidence>
<feature type="binding site" evidence="16">
    <location>
        <begin position="10"/>
        <end position="15"/>
    </location>
    <ligand>
        <name>NAD(+)</name>
        <dbReference type="ChEBI" id="CHEBI:57540"/>
    </ligand>
</feature>
<keyword evidence="7 13" id="KW-0594">Phospholipid biosynthesis</keyword>
<keyword evidence="5 13" id="KW-0520">NAD</keyword>
<keyword evidence="4 13" id="KW-0560">Oxidoreductase</keyword>
<feature type="binding site" evidence="13">
    <location>
        <position position="140"/>
    </location>
    <ligand>
        <name>NADPH</name>
        <dbReference type="ChEBI" id="CHEBI:57783"/>
    </ligand>
</feature>
<dbReference type="GO" id="GO:0141152">
    <property type="term" value="F:glycerol-3-phosphate dehydrogenase (NAD+) activity"/>
    <property type="evidence" value="ECO:0007669"/>
    <property type="project" value="RHEA"/>
</dbReference>
<feature type="binding site" evidence="13">
    <location>
        <position position="255"/>
    </location>
    <ligand>
        <name>NADPH</name>
        <dbReference type="ChEBI" id="CHEBI:57783"/>
    </ligand>
</feature>
<dbReference type="SUPFAM" id="SSF51735">
    <property type="entry name" value="NAD(P)-binding Rossmann-fold domains"/>
    <property type="match status" value="1"/>
</dbReference>
<reference evidence="20 21" key="1">
    <citation type="submission" date="2019-01" db="EMBL/GenBank/DDBJ databases">
        <title>Draft genomes of a novel of Aminipila strains.</title>
        <authorList>
            <person name="Ma S."/>
        </authorList>
    </citation>
    <scope>NUCLEOTIDE SEQUENCE [LARGE SCALE GENOMIC DNA]</scope>
    <source>
        <strain evidence="21">JN-39</strain>
    </source>
</reference>
<sequence>MEFKKIAVIGAGSWGTALALTLSNKGHEVKIWDVNKEHVQELQVNRENVKYLPGIPFPDKLQPVAAVKEALEDAQVVLFSAPAQHFRSALDNALPFISQDMIIINVAKGIEQKTLKRMSEIARDKMSNMKYVVLSGPSHAEEVGLGLPTTVVVASTDIKLAEYVQDIFMTDKFRVYTNSDVIGVEIGGALKNIIALGAGISDGMGYGDNAKAAMMTRGIAEIARLGVKLGADIHTFSGLTGIGDLVVTCTSMHSRNRRCGILIGEGMKPKEATKKVGMVVEGMYTTEAAYELAKREGVEMPITEGIYAVINDKIDARDAVNQLMTRDKKSEIMF</sequence>
<keyword evidence="13" id="KW-0547">Nucleotide-binding</keyword>
<keyword evidence="8 13" id="KW-1208">Phospholipid metabolism</keyword>
<dbReference type="AlphaFoldDB" id="A0A410PTZ1"/>
<evidence type="ECO:0000256" key="14">
    <source>
        <dbReference type="PIRSR" id="PIRSR000114-1"/>
    </source>
</evidence>
<comment type="similarity">
    <text evidence="1 13 17">Belongs to the NAD-dependent glycerol-3-phosphate dehydrogenase family.</text>
</comment>
<dbReference type="NCBIfam" id="NF000942">
    <property type="entry name" value="PRK00094.1-4"/>
    <property type="match status" value="1"/>
</dbReference>
<gene>
    <name evidence="13" type="primary">gpsA</name>
    <name evidence="20" type="ORF">EQM06_03805</name>
</gene>
<dbReference type="EC" id="1.1.1.94" evidence="10 13"/>
<dbReference type="OrthoDB" id="9812273at2"/>
<dbReference type="Gene3D" id="1.10.1040.10">
    <property type="entry name" value="N-(1-d-carboxylethyl)-l-norvaline Dehydrogenase, domain 2"/>
    <property type="match status" value="1"/>
</dbReference>
<keyword evidence="13" id="KW-0963">Cytoplasm</keyword>
<feature type="binding site" evidence="13">
    <location>
        <position position="191"/>
    </location>
    <ligand>
        <name>sn-glycerol 3-phosphate</name>
        <dbReference type="ChEBI" id="CHEBI:57597"/>
    </ligand>
</feature>
<dbReference type="InterPro" id="IPR011128">
    <property type="entry name" value="G3P_DH_NAD-dep_N"/>
</dbReference>
<dbReference type="GO" id="GO:0051287">
    <property type="term" value="F:NAD binding"/>
    <property type="evidence" value="ECO:0007669"/>
    <property type="project" value="InterPro"/>
</dbReference>
<dbReference type="GO" id="GO:0005975">
    <property type="term" value="P:carbohydrate metabolic process"/>
    <property type="evidence" value="ECO:0007669"/>
    <property type="project" value="InterPro"/>
</dbReference>
<dbReference type="KEGG" id="amij:EQM06_03805"/>
<keyword evidence="3 13" id="KW-0521">NADP</keyword>
<dbReference type="Pfam" id="PF07479">
    <property type="entry name" value="NAD_Gly3P_dh_C"/>
    <property type="match status" value="1"/>
</dbReference>
<comment type="caution">
    <text evidence="13">Lacks conserved residue(s) required for the propagation of feature annotation.</text>
</comment>
<dbReference type="GO" id="GO:0046167">
    <property type="term" value="P:glycerol-3-phosphate biosynthetic process"/>
    <property type="evidence" value="ECO:0007669"/>
    <property type="project" value="UniProtKB-UniRule"/>
</dbReference>
<comment type="function">
    <text evidence="13">Catalyzes the reduction of the glycolytic intermediate dihydroxyacetone phosphate (DHAP) to sn-glycerol 3-phosphate (G3P), the key precursor for phospholipid synthesis.</text>
</comment>
<evidence type="ECO:0000256" key="17">
    <source>
        <dbReference type="RuleBase" id="RU000437"/>
    </source>
</evidence>
<dbReference type="GO" id="GO:0008654">
    <property type="term" value="P:phospholipid biosynthetic process"/>
    <property type="evidence" value="ECO:0007669"/>
    <property type="project" value="UniProtKB-KW"/>
</dbReference>
<dbReference type="SUPFAM" id="SSF48179">
    <property type="entry name" value="6-phosphogluconate dehydrogenase C-terminal domain-like"/>
    <property type="match status" value="1"/>
</dbReference>
<evidence type="ECO:0000256" key="12">
    <source>
        <dbReference type="ARBA" id="ARBA00080511"/>
    </source>
</evidence>
<dbReference type="Gene3D" id="3.40.50.720">
    <property type="entry name" value="NAD(P)-binding Rossmann-like Domain"/>
    <property type="match status" value="1"/>
</dbReference>
<feature type="binding site" evidence="13">
    <location>
        <position position="138"/>
    </location>
    <ligand>
        <name>sn-glycerol 3-phosphate</name>
        <dbReference type="ChEBI" id="CHEBI:57597"/>
    </ligand>
</feature>
<evidence type="ECO:0000256" key="4">
    <source>
        <dbReference type="ARBA" id="ARBA00023002"/>
    </source>
</evidence>
<dbReference type="PANTHER" id="PTHR11728">
    <property type="entry name" value="GLYCEROL-3-PHOSPHATE DEHYDROGENASE"/>
    <property type="match status" value="1"/>
</dbReference>
<evidence type="ECO:0000256" key="8">
    <source>
        <dbReference type="ARBA" id="ARBA00023264"/>
    </source>
</evidence>
<feature type="binding site" evidence="13">
    <location>
        <position position="254"/>
    </location>
    <ligand>
        <name>sn-glycerol 3-phosphate</name>
        <dbReference type="ChEBI" id="CHEBI:57597"/>
    </ligand>
</feature>
<evidence type="ECO:0000256" key="13">
    <source>
        <dbReference type="HAMAP-Rule" id="MF_00394"/>
    </source>
</evidence>
<evidence type="ECO:0000256" key="16">
    <source>
        <dbReference type="PIRSR" id="PIRSR000114-3"/>
    </source>
</evidence>
<dbReference type="GO" id="GO:0141153">
    <property type="term" value="F:glycerol-3-phosphate dehydrogenase (NADP+) activity"/>
    <property type="evidence" value="ECO:0007669"/>
    <property type="project" value="RHEA"/>
</dbReference>
<dbReference type="FunFam" id="3.40.50.720:FF:000019">
    <property type="entry name" value="Glycerol-3-phosphate dehydrogenase [NAD(P)+]"/>
    <property type="match status" value="1"/>
</dbReference>
<dbReference type="RefSeq" id="WP_128745072.1">
    <property type="nucleotide sequence ID" value="NZ_CP035281.1"/>
</dbReference>
<feature type="domain" description="Glycerol-3-phosphate dehydrogenase NAD-dependent C-terminal" evidence="19">
    <location>
        <begin position="180"/>
        <end position="320"/>
    </location>
</feature>
<dbReference type="InterPro" id="IPR013328">
    <property type="entry name" value="6PGD_dom2"/>
</dbReference>
<comment type="catalytic activity">
    <reaction evidence="9">
        <text>sn-glycerol 3-phosphate + NADP(+) = dihydroxyacetone phosphate + NADPH + H(+)</text>
        <dbReference type="Rhea" id="RHEA:11096"/>
        <dbReference type="ChEBI" id="CHEBI:15378"/>
        <dbReference type="ChEBI" id="CHEBI:57597"/>
        <dbReference type="ChEBI" id="CHEBI:57642"/>
        <dbReference type="ChEBI" id="CHEBI:57783"/>
        <dbReference type="ChEBI" id="CHEBI:58349"/>
        <dbReference type="EC" id="1.1.1.94"/>
    </reaction>
    <physiologicalReaction direction="right-to-left" evidence="9">
        <dbReference type="Rhea" id="RHEA:11098"/>
    </physiologicalReaction>
</comment>
<dbReference type="FunFam" id="1.10.1040.10:FF:000001">
    <property type="entry name" value="Glycerol-3-phosphate dehydrogenase [NAD(P)+]"/>
    <property type="match status" value="1"/>
</dbReference>
<evidence type="ECO:0000256" key="6">
    <source>
        <dbReference type="ARBA" id="ARBA00023098"/>
    </source>
</evidence>
<name>A0A410PTZ1_9FIRM</name>
<dbReference type="GO" id="GO:0046168">
    <property type="term" value="P:glycerol-3-phosphate catabolic process"/>
    <property type="evidence" value="ECO:0007669"/>
    <property type="project" value="InterPro"/>
</dbReference>
<feature type="binding site" evidence="15">
    <location>
        <begin position="255"/>
        <end position="256"/>
    </location>
    <ligand>
        <name>substrate</name>
    </ligand>
</feature>
<evidence type="ECO:0000256" key="7">
    <source>
        <dbReference type="ARBA" id="ARBA00023209"/>
    </source>
</evidence>
<feature type="binding site" evidence="13">
    <location>
        <position position="281"/>
    </location>
    <ligand>
        <name>NADPH</name>
        <dbReference type="ChEBI" id="CHEBI:57783"/>
    </ligand>
</feature>
<feature type="binding site" evidence="13">
    <location>
        <position position="108"/>
    </location>
    <ligand>
        <name>NADPH</name>
        <dbReference type="ChEBI" id="CHEBI:57783"/>
    </ligand>
</feature>
<protein>
    <recommendedName>
        <fullName evidence="11 13">Glycerol-3-phosphate dehydrogenase [NAD(P)+]</fullName>
        <ecNumber evidence="10 13">1.1.1.94</ecNumber>
    </recommendedName>
    <alternativeName>
        <fullName evidence="13">NAD(P)(+)-dependent glycerol-3-phosphate dehydrogenase</fullName>
    </alternativeName>
    <alternativeName>
        <fullName evidence="12 13">NAD(P)H-dependent dihydroxyacetone-phosphate reductase</fullName>
    </alternativeName>
</protein>
<evidence type="ECO:0000256" key="9">
    <source>
        <dbReference type="ARBA" id="ARBA00052716"/>
    </source>
</evidence>
<dbReference type="NCBIfam" id="NF000941">
    <property type="entry name" value="PRK00094.1-3"/>
    <property type="match status" value="1"/>
</dbReference>
<evidence type="ECO:0000259" key="18">
    <source>
        <dbReference type="Pfam" id="PF01210"/>
    </source>
</evidence>
<feature type="binding site" evidence="15">
    <location>
        <position position="108"/>
    </location>
    <ligand>
        <name>substrate</name>
    </ligand>
</feature>
<dbReference type="InterPro" id="IPR036291">
    <property type="entry name" value="NAD(P)-bd_dom_sf"/>
</dbReference>
<evidence type="ECO:0000256" key="11">
    <source>
        <dbReference type="ARBA" id="ARBA00069372"/>
    </source>
</evidence>
<dbReference type="UniPathway" id="UPA00940"/>
<dbReference type="InterPro" id="IPR008927">
    <property type="entry name" value="6-PGluconate_DH-like_C_sf"/>
</dbReference>
<dbReference type="Pfam" id="PF01210">
    <property type="entry name" value="NAD_Gly3P_dh_N"/>
    <property type="match status" value="1"/>
</dbReference>
<comment type="pathway">
    <text evidence="13">Membrane lipid metabolism; glycerophospholipid metabolism.</text>
</comment>
<dbReference type="PIRSF" id="PIRSF000114">
    <property type="entry name" value="Glycerol-3-P_dh"/>
    <property type="match status" value="1"/>
</dbReference>
<comment type="catalytic activity">
    <reaction evidence="13">
        <text>sn-glycerol 3-phosphate + NAD(+) = dihydroxyacetone phosphate + NADH + H(+)</text>
        <dbReference type="Rhea" id="RHEA:11092"/>
        <dbReference type="ChEBI" id="CHEBI:15378"/>
        <dbReference type="ChEBI" id="CHEBI:57540"/>
        <dbReference type="ChEBI" id="CHEBI:57597"/>
        <dbReference type="ChEBI" id="CHEBI:57642"/>
        <dbReference type="ChEBI" id="CHEBI:57945"/>
        <dbReference type="EC" id="1.1.1.94"/>
    </reaction>
</comment>
<evidence type="ECO:0000256" key="1">
    <source>
        <dbReference type="ARBA" id="ARBA00011009"/>
    </source>
</evidence>
<feature type="binding site" evidence="13">
    <location>
        <position position="51"/>
    </location>
    <ligand>
        <name>NADPH</name>
        <dbReference type="ChEBI" id="CHEBI:57783"/>
    </ligand>
</feature>
<dbReference type="InterPro" id="IPR006109">
    <property type="entry name" value="G3P_DH_NAD-dep_C"/>
</dbReference>
<feature type="binding site" evidence="13">
    <location>
        <position position="256"/>
    </location>
    <ligand>
        <name>sn-glycerol 3-phosphate</name>
        <dbReference type="ChEBI" id="CHEBI:57597"/>
    </ligand>
</feature>
<keyword evidence="6 13" id="KW-0443">Lipid metabolism</keyword>
<dbReference type="PANTHER" id="PTHR11728:SF1">
    <property type="entry name" value="GLYCEROL-3-PHOSPHATE DEHYDROGENASE [NAD(+)] 2, CHLOROPLASTIC"/>
    <property type="match status" value="1"/>
</dbReference>
<evidence type="ECO:0000313" key="21">
    <source>
        <dbReference type="Proteomes" id="UP000287601"/>
    </source>
</evidence>
<evidence type="ECO:0000256" key="10">
    <source>
        <dbReference type="ARBA" id="ARBA00066687"/>
    </source>
</evidence>